<sequence>MASKWLIIFIVGFSIVSSLVTGLNMNLIWRSLSNIISIKVGETKFLADIVKFRQQELEDVTPSDGEEFDFIVVGAGSSGAVIASRLSEVSSARVLLIEAGGHENLIMDIPMAALFLQYNKKTHWDMLNEPSDSSCLGMENRQCTLPFGKVMGGCSTINAMIATRGSRKNYDEWAQMTGDQGWSYNSMLKYFKKMETWNVTLDNLEMEYHNSDGPVRINDVMYRTTYVDSWVKAGAELGLPPVDYNGRRLAGLNYLQTNVFNGERLSSNKAYLHPVRGRENLVVSMFSHVTKILIDPQTRIAYGLEFIKRGRKITVRARKEIILSAGAVGSPKLLMLSGIGPRQHLQDLGIPVLVDAPVGENLMDHITLINLNFLTNATGGIQMLNLIKPDDTSLSDYFNDRKGPLTVPTGVEGVGYINVDDPSAENQNINMELIFGNILPNCFIYRALGYTEAHWRRSFLGADFKEGYFIWPTIVQPKSRGRVLLRDADPLSKPRVFGNYLSHPDDVRVAIKGIKFALRISETIAMKSIGSKLHHEVVLGCEGPEFLSDDYWECVLRTFMLSLWHHSGTCKMGRENDPSAVVNTRLQVKGIKRLRVADASIMPMVPVAHLNVPSMAIGEKLADIVKCDWGYSSGTGNC</sequence>
<name>A0ACC2N164_9HYME</name>
<evidence type="ECO:0000313" key="1">
    <source>
        <dbReference type="EMBL" id="KAJ8664895.1"/>
    </source>
</evidence>
<organism evidence="1 2">
    <name type="scientific">Eretmocerus hayati</name>
    <dbReference type="NCBI Taxonomy" id="131215"/>
    <lineage>
        <taxon>Eukaryota</taxon>
        <taxon>Metazoa</taxon>
        <taxon>Ecdysozoa</taxon>
        <taxon>Arthropoda</taxon>
        <taxon>Hexapoda</taxon>
        <taxon>Insecta</taxon>
        <taxon>Pterygota</taxon>
        <taxon>Neoptera</taxon>
        <taxon>Endopterygota</taxon>
        <taxon>Hymenoptera</taxon>
        <taxon>Apocrita</taxon>
        <taxon>Proctotrupomorpha</taxon>
        <taxon>Chalcidoidea</taxon>
        <taxon>Aphelinidae</taxon>
        <taxon>Aphelininae</taxon>
        <taxon>Eretmocerus</taxon>
    </lineage>
</organism>
<proteinExistence type="predicted"/>
<comment type="caution">
    <text evidence="1">The sequence shown here is derived from an EMBL/GenBank/DDBJ whole genome shotgun (WGS) entry which is preliminary data.</text>
</comment>
<dbReference type="Proteomes" id="UP001239111">
    <property type="component" value="Chromosome 4"/>
</dbReference>
<accession>A0ACC2N164</accession>
<reference evidence="1" key="1">
    <citation type="submission" date="2023-04" db="EMBL/GenBank/DDBJ databases">
        <title>A chromosome-level genome assembly of the parasitoid wasp Eretmocerus hayati.</title>
        <authorList>
            <person name="Zhong Y."/>
            <person name="Liu S."/>
            <person name="Liu Y."/>
        </authorList>
    </citation>
    <scope>NUCLEOTIDE SEQUENCE</scope>
    <source>
        <strain evidence="1">ZJU_SS_LIU_2023</strain>
    </source>
</reference>
<dbReference type="EMBL" id="CM056744">
    <property type="protein sequence ID" value="KAJ8664895.1"/>
    <property type="molecule type" value="Genomic_DNA"/>
</dbReference>
<protein>
    <submittedName>
        <fullName evidence="1">Uncharacterized protein</fullName>
    </submittedName>
</protein>
<evidence type="ECO:0000313" key="2">
    <source>
        <dbReference type="Proteomes" id="UP001239111"/>
    </source>
</evidence>
<keyword evidence="2" id="KW-1185">Reference proteome</keyword>
<gene>
    <name evidence="1" type="ORF">QAD02_006557</name>
</gene>